<dbReference type="Proteomes" id="UP000198666">
    <property type="component" value="Unassembled WGS sequence"/>
</dbReference>
<organism evidence="4 5">
    <name type="scientific">Terribacillus halophilus</name>
    <dbReference type="NCBI Taxonomy" id="361279"/>
    <lineage>
        <taxon>Bacteria</taxon>
        <taxon>Bacillati</taxon>
        <taxon>Bacillota</taxon>
        <taxon>Bacilli</taxon>
        <taxon>Bacillales</taxon>
        <taxon>Bacillaceae</taxon>
        <taxon>Terribacillus</taxon>
    </lineage>
</organism>
<dbReference type="EMBL" id="FMZB01000009">
    <property type="protein sequence ID" value="SDD34898.1"/>
    <property type="molecule type" value="Genomic_DNA"/>
</dbReference>
<dbReference type="Gene3D" id="3.40.630.30">
    <property type="match status" value="1"/>
</dbReference>
<keyword evidence="4" id="KW-0689">Ribosomal protein</keyword>
<keyword evidence="1" id="KW-0808">Transferase</keyword>
<keyword evidence="4" id="KW-0687">Ribonucleoprotein</keyword>
<proteinExistence type="predicted"/>
<dbReference type="AlphaFoldDB" id="A0A1G6U0Q0"/>
<evidence type="ECO:0000256" key="1">
    <source>
        <dbReference type="ARBA" id="ARBA00022679"/>
    </source>
</evidence>
<protein>
    <submittedName>
        <fullName evidence="4">Ribosomal protein S18 acetylase RimI</fullName>
    </submittedName>
</protein>
<sequence length="146" mass="16665">MNIRKATLQDVKQATDLFNQYRQFYKQANDLSGAEAYIAERLEKGDSVIFLAKDGDDCIGFMQLYPTFSSIGMKRAWILNDLYVVESARKQGVGERLLTAAEAFAKETGAGSIALSTAPDNEKAQRLYERKGYERDKQFYHYELRL</sequence>
<gene>
    <name evidence="4" type="ORF">SAMN05421663_109126</name>
</gene>
<dbReference type="PANTHER" id="PTHR43877">
    <property type="entry name" value="AMINOALKYLPHOSPHONATE N-ACETYLTRANSFERASE-RELATED-RELATED"/>
    <property type="match status" value="1"/>
</dbReference>
<dbReference type="CDD" id="cd04301">
    <property type="entry name" value="NAT_SF"/>
    <property type="match status" value="1"/>
</dbReference>
<dbReference type="InterPro" id="IPR050832">
    <property type="entry name" value="Bact_Acetyltransf"/>
</dbReference>
<dbReference type="InterPro" id="IPR016181">
    <property type="entry name" value="Acyl_CoA_acyltransferase"/>
</dbReference>
<dbReference type="GO" id="GO:0005840">
    <property type="term" value="C:ribosome"/>
    <property type="evidence" value="ECO:0007669"/>
    <property type="project" value="UniProtKB-KW"/>
</dbReference>
<dbReference type="RefSeq" id="WP_093728120.1">
    <property type="nucleotide sequence ID" value="NZ_FMZB01000009.1"/>
</dbReference>
<evidence type="ECO:0000256" key="2">
    <source>
        <dbReference type="ARBA" id="ARBA00023315"/>
    </source>
</evidence>
<dbReference type="InterPro" id="IPR000182">
    <property type="entry name" value="GNAT_dom"/>
</dbReference>
<name>A0A1G6U0Q0_9BACI</name>
<accession>A0A1G6U0Q0</accession>
<reference evidence="5" key="1">
    <citation type="submission" date="2016-10" db="EMBL/GenBank/DDBJ databases">
        <authorList>
            <person name="Varghese N."/>
            <person name="Submissions S."/>
        </authorList>
    </citation>
    <scope>NUCLEOTIDE SEQUENCE [LARGE SCALE GENOMIC DNA]</scope>
    <source>
        <strain evidence="5">DSM 21620</strain>
    </source>
</reference>
<dbReference type="OrthoDB" id="9792929at2"/>
<feature type="domain" description="N-acetyltransferase" evidence="3">
    <location>
        <begin position="1"/>
        <end position="146"/>
    </location>
</feature>
<dbReference type="Pfam" id="PF00583">
    <property type="entry name" value="Acetyltransf_1"/>
    <property type="match status" value="1"/>
</dbReference>
<evidence type="ECO:0000313" key="5">
    <source>
        <dbReference type="Proteomes" id="UP000198666"/>
    </source>
</evidence>
<dbReference type="PROSITE" id="PS51186">
    <property type="entry name" value="GNAT"/>
    <property type="match status" value="1"/>
</dbReference>
<keyword evidence="5" id="KW-1185">Reference proteome</keyword>
<dbReference type="GO" id="GO:0016747">
    <property type="term" value="F:acyltransferase activity, transferring groups other than amino-acyl groups"/>
    <property type="evidence" value="ECO:0007669"/>
    <property type="project" value="InterPro"/>
</dbReference>
<dbReference type="STRING" id="361279.SAMN05421663_109126"/>
<evidence type="ECO:0000313" key="4">
    <source>
        <dbReference type="EMBL" id="SDD34898.1"/>
    </source>
</evidence>
<evidence type="ECO:0000259" key="3">
    <source>
        <dbReference type="PROSITE" id="PS51186"/>
    </source>
</evidence>
<keyword evidence="2" id="KW-0012">Acyltransferase</keyword>
<dbReference type="SUPFAM" id="SSF55729">
    <property type="entry name" value="Acyl-CoA N-acyltransferases (Nat)"/>
    <property type="match status" value="1"/>
</dbReference>